<dbReference type="AlphaFoldDB" id="A0A0P1E823"/>
<keyword evidence="2" id="KW-1185">Reference proteome</keyword>
<dbReference type="Proteomes" id="UP000050786">
    <property type="component" value="Unassembled WGS sequence"/>
</dbReference>
<name>A0A0P1E823_9RHOB</name>
<accession>A0A0P1E823</accession>
<gene>
    <name evidence="1" type="ORF">RUM4293_03082</name>
</gene>
<evidence type="ECO:0000313" key="2">
    <source>
        <dbReference type="Proteomes" id="UP000050786"/>
    </source>
</evidence>
<organism evidence="1 2">
    <name type="scientific">Ruegeria atlantica</name>
    <dbReference type="NCBI Taxonomy" id="81569"/>
    <lineage>
        <taxon>Bacteria</taxon>
        <taxon>Pseudomonadati</taxon>
        <taxon>Pseudomonadota</taxon>
        <taxon>Alphaproteobacteria</taxon>
        <taxon>Rhodobacterales</taxon>
        <taxon>Roseobacteraceae</taxon>
        <taxon>Ruegeria</taxon>
    </lineage>
</organism>
<proteinExistence type="predicted"/>
<evidence type="ECO:0000313" key="1">
    <source>
        <dbReference type="EMBL" id="CUH44185.1"/>
    </source>
</evidence>
<reference evidence="2" key="1">
    <citation type="submission" date="2015-09" db="EMBL/GenBank/DDBJ databases">
        <authorList>
            <person name="Rodrigo-Torres L."/>
            <person name="Arahal D.R."/>
        </authorList>
    </citation>
    <scope>NUCLEOTIDE SEQUENCE [LARGE SCALE GENOMIC DNA]</scope>
    <source>
        <strain evidence="2">CECT 4293</strain>
    </source>
</reference>
<protein>
    <submittedName>
        <fullName evidence="1">Uncharacterized protein</fullName>
    </submittedName>
</protein>
<dbReference type="EMBL" id="CYPS01000043">
    <property type="protein sequence ID" value="CUH44185.1"/>
    <property type="molecule type" value="Genomic_DNA"/>
</dbReference>
<sequence>MCTKRRNFQIVSTLPLDTLGPRAKLQPIT</sequence>